<proteinExistence type="predicted"/>
<dbReference type="Proteomes" id="UP001293718">
    <property type="component" value="Unassembled WGS sequence"/>
</dbReference>
<evidence type="ECO:0000313" key="2">
    <source>
        <dbReference type="Proteomes" id="UP001293718"/>
    </source>
</evidence>
<dbReference type="RefSeq" id="WP_322465432.1">
    <property type="nucleotide sequence ID" value="NZ_JAXOJX010000013.1"/>
</dbReference>
<dbReference type="EMBL" id="JAXOJX010000013">
    <property type="protein sequence ID" value="MDZ5457005.1"/>
    <property type="molecule type" value="Genomic_DNA"/>
</dbReference>
<keyword evidence="2" id="KW-1185">Reference proteome</keyword>
<gene>
    <name evidence="1" type="ORF">SM757_10535</name>
</gene>
<protein>
    <submittedName>
        <fullName evidence="1">Uncharacterized protein</fullName>
    </submittedName>
</protein>
<sequence>MKLSPQVRNNMAEAYELACNGQTVLAGAISGVAAPPRLRLRSGAQPADTTSARTGTVLVDMALPADWMANVAAGVKVLAGTWSGAGAAAAGAGINAGHYEIVSNDGATVHEQGTVTVAGGGGEIELVNINIAANQPVQITSKTITMPNG</sequence>
<comment type="caution">
    <text evidence="1">The sequence shown here is derived from an EMBL/GenBank/DDBJ whole genome shotgun (WGS) entry which is preliminary data.</text>
</comment>
<name>A0ABU5IEB4_9BURK</name>
<evidence type="ECO:0000313" key="1">
    <source>
        <dbReference type="EMBL" id="MDZ5457005.1"/>
    </source>
</evidence>
<accession>A0ABU5IEB4</accession>
<organism evidence="1 2">
    <name type="scientific">Azohydromonas lata</name>
    <dbReference type="NCBI Taxonomy" id="45677"/>
    <lineage>
        <taxon>Bacteria</taxon>
        <taxon>Pseudomonadati</taxon>
        <taxon>Pseudomonadota</taxon>
        <taxon>Betaproteobacteria</taxon>
        <taxon>Burkholderiales</taxon>
        <taxon>Sphaerotilaceae</taxon>
        <taxon>Azohydromonas</taxon>
    </lineage>
</organism>
<reference evidence="1 2" key="1">
    <citation type="submission" date="2023-11" db="EMBL/GenBank/DDBJ databases">
        <title>Draft genome of Azohydromonas lata strain H1 (DSM1123), a polyhydroxyalkanoate producer.</title>
        <authorList>
            <person name="Traversa D."/>
            <person name="D'Addabbo P."/>
            <person name="Pazzani C."/>
            <person name="Manzari C."/>
            <person name="Chiara M."/>
            <person name="Scrascia M."/>
        </authorList>
    </citation>
    <scope>NUCLEOTIDE SEQUENCE [LARGE SCALE GENOMIC DNA]</scope>
    <source>
        <strain evidence="1 2">H1</strain>
    </source>
</reference>